<evidence type="ECO:0000256" key="7">
    <source>
        <dbReference type="ARBA" id="ARBA00022691"/>
    </source>
</evidence>
<gene>
    <name evidence="12" type="ORF">C5O18_04535</name>
</gene>
<dbReference type="EC" id="2.1.1.193" evidence="10"/>
<evidence type="ECO:0000256" key="10">
    <source>
        <dbReference type="PIRNR" id="PIRNR015601"/>
    </source>
</evidence>
<organism evidence="12 13">
    <name type="scientific">Amnimonas aquatica</name>
    <dbReference type="NCBI Taxonomy" id="2094561"/>
    <lineage>
        <taxon>Bacteria</taxon>
        <taxon>Pseudomonadati</taxon>
        <taxon>Pseudomonadota</taxon>
        <taxon>Gammaproteobacteria</taxon>
        <taxon>Moraxellales</taxon>
        <taxon>Moraxellaceae</taxon>
        <taxon>Amnimonas</taxon>
    </lineage>
</organism>
<feature type="domain" description="Ribosomal RNA small subunit methyltransferase E methyltransferase" evidence="11">
    <location>
        <begin position="76"/>
        <end position="236"/>
    </location>
</feature>
<evidence type="ECO:0000259" key="11">
    <source>
        <dbReference type="Pfam" id="PF04452"/>
    </source>
</evidence>
<dbReference type="InterPro" id="IPR029028">
    <property type="entry name" value="Alpha/beta_knot_MTases"/>
</dbReference>
<comment type="similarity">
    <text evidence="2 10">Belongs to the RNA methyltransferase RsmE family.</text>
</comment>
<evidence type="ECO:0000256" key="9">
    <source>
        <dbReference type="ARBA" id="ARBA00047944"/>
    </source>
</evidence>
<dbReference type="Proteomes" id="UP000243900">
    <property type="component" value="Unassembled WGS sequence"/>
</dbReference>
<proteinExistence type="inferred from homology"/>
<evidence type="ECO:0000256" key="5">
    <source>
        <dbReference type="ARBA" id="ARBA00022603"/>
    </source>
</evidence>
<dbReference type="InterPro" id="IPR006700">
    <property type="entry name" value="RsmE"/>
</dbReference>
<comment type="caution">
    <text evidence="12">The sequence shown here is derived from an EMBL/GenBank/DDBJ whole genome shotgun (WGS) entry which is preliminary data.</text>
</comment>
<evidence type="ECO:0000256" key="1">
    <source>
        <dbReference type="ARBA" id="ARBA00004496"/>
    </source>
</evidence>
<comment type="catalytic activity">
    <reaction evidence="9 10">
        <text>uridine(1498) in 16S rRNA + S-adenosyl-L-methionine = N(3)-methyluridine(1498) in 16S rRNA + S-adenosyl-L-homocysteine + H(+)</text>
        <dbReference type="Rhea" id="RHEA:42920"/>
        <dbReference type="Rhea" id="RHEA-COMP:10283"/>
        <dbReference type="Rhea" id="RHEA-COMP:10284"/>
        <dbReference type="ChEBI" id="CHEBI:15378"/>
        <dbReference type="ChEBI" id="CHEBI:57856"/>
        <dbReference type="ChEBI" id="CHEBI:59789"/>
        <dbReference type="ChEBI" id="CHEBI:65315"/>
        <dbReference type="ChEBI" id="CHEBI:74502"/>
        <dbReference type="EC" id="2.1.1.193"/>
    </reaction>
</comment>
<dbReference type="Pfam" id="PF04452">
    <property type="entry name" value="Methyltrans_RNA"/>
    <property type="match status" value="1"/>
</dbReference>
<keyword evidence="3 10" id="KW-0963">Cytoplasm</keyword>
<keyword evidence="13" id="KW-1185">Reference proteome</keyword>
<dbReference type="RefSeq" id="WP_105191852.1">
    <property type="nucleotide sequence ID" value="NZ_PTQZ01000075.1"/>
</dbReference>
<comment type="function">
    <text evidence="8 10">Specifically methylates the N3 position of the uracil ring of uridine 1498 (m3U1498) in 16S rRNA. Acts on the fully assembled 30S ribosomal subunit.</text>
</comment>
<dbReference type="EMBL" id="PTQZ01000075">
    <property type="protein sequence ID" value="PQA45339.1"/>
    <property type="molecule type" value="Genomic_DNA"/>
</dbReference>
<accession>A0A2P6ATA3</accession>
<dbReference type="GO" id="GO:0070042">
    <property type="term" value="F:rRNA (uridine-N3-)-methyltransferase activity"/>
    <property type="evidence" value="ECO:0007669"/>
    <property type="project" value="TreeGrafter"/>
</dbReference>
<protein>
    <recommendedName>
        <fullName evidence="10">Ribosomal RNA small subunit methyltransferase E</fullName>
        <ecNumber evidence="10">2.1.1.193</ecNumber>
    </recommendedName>
</protein>
<dbReference type="PANTHER" id="PTHR30027">
    <property type="entry name" value="RIBOSOMAL RNA SMALL SUBUNIT METHYLTRANSFERASE E"/>
    <property type="match status" value="1"/>
</dbReference>
<evidence type="ECO:0000256" key="8">
    <source>
        <dbReference type="ARBA" id="ARBA00025699"/>
    </source>
</evidence>
<keyword evidence="7 10" id="KW-0949">S-adenosyl-L-methionine</keyword>
<dbReference type="GO" id="GO:0005737">
    <property type="term" value="C:cytoplasm"/>
    <property type="evidence" value="ECO:0007669"/>
    <property type="project" value="UniProtKB-SubCell"/>
</dbReference>
<keyword evidence="4 10" id="KW-0698">rRNA processing</keyword>
<keyword evidence="6 10" id="KW-0808">Transferase</keyword>
<dbReference type="PIRSF" id="PIRSF015601">
    <property type="entry name" value="MTase_slr0722"/>
    <property type="match status" value="1"/>
</dbReference>
<dbReference type="InterPro" id="IPR046886">
    <property type="entry name" value="RsmE_MTase_dom"/>
</dbReference>
<name>A0A2P6ATA3_9GAMM</name>
<sequence length="244" mass="26186">MNLLLLEPADFEAPGRVSLQGRRADHVRQVHRAVAGDRLRVGLIGGGMGEALVAEVSPAQVVLDVATADLATPPPAKQPVILLLALPRPKMLKRILQMVTTLGVEELVLLNSYRVEKSFWDSPWLAPEAVREQLVLGLEQARDTVLPRVTLAPRFKPFVEDVLPGLMAGRRGLLAHPGTGTACPADVRGPLLLAIGPEGGFIPYEVERLREAGLEACDLGSRILRVETAVAVTLGRLLPPQVGA</sequence>
<comment type="subcellular location">
    <subcellularLocation>
        <location evidence="1 10">Cytoplasm</location>
    </subcellularLocation>
</comment>
<dbReference type="OrthoDB" id="9815641at2"/>
<evidence type="ECO:0000256" key="6">
    <source>
        <dbReference type="ARBA" id="ARBA00022679"/>
    </source>
</evidence>
<evidence type="ECO:0000313" key="12">
    <source>
        <dbReference type="EMBL" id="PQA45339.1"/>
    </source>
</evidence>
<dbReference type="InterPro" id="IPR029026">
    <property type="entry name" value="tRNA_m1G_MTases_N"/>
</dbReference>
<dbReference type="AlphaFoldDB" id="A0A2P6ATA3"/>
<dbReference type="CDD" id="cd18084">
    <property type="entry name" value="RsmE-like"/>
    <property type="match status" value="1"/>
</dbReference>
<evidence type="ECO:0000256" key="4">
    <source>
        <dbReference type="ARBA" id="ARBA00022552"/>
    </source>
</evidence>
<dbReference type="GO" id="GO:0070475">
    <property type="term" value="P:rRNA base methylation"/>
    <property type="evidence" value="ECO:0007669"/>
    <property type="project" value="TreeGrafter"/>
</dbReference>
<keyword evidence="5 10" id="KW-0489">Methyltransferase</keyword>
<evidence type="ECO:0000256" key="3">
    <source>
        <dbReference type="ARBA" id="ARBA00022490"/>
    </source>
</evidence>
<dbReference type="NCBIfam" id="NF008700">
    <property type="entry name" value="PRK11713.5-4"/>
    <property type="match status" value="1"/>
</dbReference>
<dbReference type="SUPFAM" id="SSF75217">
    <property type="entry name" value="alpha/beta knot"/>
    <property type="match status" value="1"/>
</dbReference>
<evidence type="ECO:0000313" key="13">
    <source>
        <dbReference type="Proteomes" id="UP000243900"/>
    </source>
</evidence>
<reference evidence="13" key="1">
    <citation type="submission" date="2018-02" db="EMBL/GenBank/DDBJ databases">
        <title>Genome sequencing of Solimonas sp. HR-BB.</title>
        <authorList>
            <person name="Lee Y."/>
            <person name="Jeon C.O."/>
        </authorList>
    </citation>
    <scope>NUCLEOTIDE SEQUENCE [LARGE SCALE GENOMIC DNA]</scope>
    <source>
        <strain evidence="13">HR-E</strain>
    </source>
</reference>
<dbReference type="Gene3D" id="3.40.1280.10">
    <property type="match status" value="1"/>
</dbReference>
<dbReference type="PANTHER" id="PTHR30027:SF3">
    <property type="entry name" value="16S RRNA (URACIL(1498)-N(3))-METHYLTRANSFERASE"/>
    <property type="match status" value="1"/>
</dbReference>
<evidence type="ECO:0000256" key="2">
    <source>
        <dbReference type="ARBA" id="ARBA00005528"/>
    </source>
</evidence>
<dbReference type="NCBIfam" id="TIGR00046">
    <property type="entry name" value="RsmE family RNA methyltransferase"/>
    <property type="match status" value="1"/>
</dbReference>